<dbReference type="GO" id="GO:0003735">
    <property type="term" value="F:structural constituent of ribosome"/>
    <property type="evidence" value="ECO:0007669"/>
    <property type="project" value="InterPro"/>
</dbReference>
<reference evidence="10" key="1">
    <citation type="submission" date="2024-05" db="EMBL/GenBank/DDBJ databases">
        <authorList>
            <person name="Lee J.-e."/>
            <person name="Kim S."/>
            <person name="Choi S.C."/>
        </authorList>
    </citation>
    <scope>NUCLEOTIDE SEQUENCE</scope>
</reference>
<dbReference type="InterPro" id="IPR001351">
    <property type="entry name" value="Ribosomal_uS3_C"/>
</dbReference>
<dbReference type="CDD" id="cd02412">
    <property type="entry name" value="KH-II_30S_S3"/>
    <property type="match status" value="1"/>
</dbReference>
<comment type="subcellular location">
    <subcellularLocation>
        <location evidence="5 7">Plastid</location>
        <location evidence="5 7">Chloroplast</location>
    </subcellularLocation>
</comment>
<dbReference type="SUPFAM" id="SSF54814">
    <property type="entry name" value="Prokaryotic type KH domain (KH-domain type II)"/>
    <property type="match status" value="1"/>
</dbReference>
<dbReference type="Pfam" id="PF00189">
    <property type="entry name" value="Ribosomal_S3_C"/>
    <property type="match status" value="1"/>
</dbReference>
<dbReference type="GO" id="GO:0022627">
    <property type="term" value="C:cytosolic small ribosomal subunit"/>
    <property type="evidence" value="ECO:0007669"/>
    <property type="project" value="TreeGrafter"/>
</dbReference>
<feature type="compositionally biased region" description="Basic residues" evidence="8">
    <location>
        <begin position="57"/>
        <end position="71"/>
    </location>
</feature>
<keyword evidence="3 5" id="KW-0687">Ribonucleoprotein</keyword>
<feature type="region of interest" description="Disordered" evidence="8">
    <location>
        <begin position="57"/>
        <end position="79"/>
    </location>
</feature>
<dbReference type="GO" id="GO:0003723">
    <property type="term" value="F:RNA binding"/>
    <property type="evidence" value="ECO:0007669"/>
    <property type="project" value="InterPro"/>
</dbReference>
<accession>A0AAU7AMQ3</accession>
<evidence type="ECO:0000256" key="7">
    <source>
        <dbReference type="RuleBase" id="RU003626"/>
    </source>
</evidence>
<evidence type="ECO:0000256" key="8">
    <source>
        <dbReference type="SAM" id="MobiDB-lite"/>
    </source>
</evidence>
<evidence type="ECO:0000256" key="2">
    <source>
        <dbReference type="ARBA" id="ARBA00022980"/>
    </source>
</evidence>
<sequence length="265" mass="31393">MGQKTNPLGFRLGTTQSHHSVWFEEPKNYSASLQEDEKIRNFFKNYVQNSINSYIKKNKNNNKKKKAKKIQKNSIKPPSINRNKGYEGVVRVEIKKQIVHTKRTFIKLKRFSDPLQIQKAIIRVIIYSGSLPKFLLKKEIWERDVTKQEFFYIYSKKIIIQFKKVKRPYSQPNLIAKFITLQIKERIPFRRIMNQAIELARKEKNTKGMRIRLAGRIEGKDKARKVGKRKGKLPLQRIYANIDYCSHTIQTIYGVLGLKIWILRK</sequence>
<name>A0AAU7AMQ3_9POAL</name>
<dbReference type="NCBIfam" id="TIGR01009">
    <property type="entry name" value="rpsC_bact"/>
    <property type="match status" value="1"/>
</dbReference>
<dbReference type="PANTHER" id="PTHR11760:SF19">
    <property type="entry name" value="SMALL RIBOSOMAL SUBUNIT PROTEIN US3C"/>
    <property type="match status" value="1"/>
</dbReference>
<evidence type="ECO:0000256" key="5">
    <source>
        <dbReference type="HAMAP-Rule" id="MF_01309"/>
    </source>
</evidence>
<feature type="domain" description="Small ribosomal subunit protein uS3 C-terminal" evidence="9">
    <location>
        <begin position="179"/>
        <end position="262"/>
    </location>
</feature>
<organism evidence="10">
    <name type="scientific">Juncus fauriei</name>
    <dbReference type="NCBI Taxonomy" id="2980169"/>
    <lineage>
        <taxon>Eukaryota</taxon>
        <taxon>Viridiplantae</taxon>
        <taxon>Streptophyta</taxon>
        <taxon>Embryophyta</taxon>
        <taxon>Tracheophyta</taxon>
        <taxon>Spermatophyta</taxon>
        <taxon>Magnoliopsida</taxon>
        <taxon>Liliopsida</taxon>
        <taxon>Poales</taxon>
        <taxon>Juncaceae</taxon>
        <taxon>Juncus</taxon>
    </lineage>
</organism>
<dbReference type="GO" id="GO:0009507">
    <property type="term" value="C:chloroplast"/>
    <property type="evidence" value="ECO:0007669"/>
    <property type="project" value="UniProtKB-SubCell"/>
</dbReference>
<protein>
    <recommendedName>
        <fullName evidence="4 5">Small ribosomal subunit protein uS3c</fullName>
    </recommendedName>
</protein>
<dbReference type="GO" id="GO:0006412">
    <property type="term" value="P:translation"/>
    <property type="evidence" value="ECO:0007669"/>
    <property type="project" value="UniProtKB-UniRule"/>
</dbReference>
<dbReference type="InterPro" id="IPR057258">
    <property type="entry name" value="Ribosomal_uS3"/>
</dbReference>
<keyword evidence="2 5" id="KW-0689">Ribosomal protein</keyword>
<evidence type="ECO:0000259" key="9">
    <source>
        <dbReference type="Pfam" id="PF00189"/>
    </source>
</evidence>
<dbReference type="SUPFAM" id="SSF54821">
    <property type="entry name" value="Ribosomal protein S3 C-terminal domain"/>
    <property type="match status" value="1"/>
</dbReference>
<evidence type="ECO:0000256" key="6">
    <source>
        <dbReference type="RuleBase" id="RU003624"/>
    </source>
</evidence>
<evidence type="ECO:0000256" key="1">
    <source>
        <dbReference type="ARBA" id="ARBA00010761"/>
    </source>
</evidence>
<comment type="similarity">
    <text evidence="1 5 6">Belongs to the universal ribosomal protein uS3 family.</text>
</comment>
<gene>
    <name evidence="5 10" type="primary">rps3</name>
</gene>
<keyword evidence="7 10" id="KW-0150">Chloroplast</keyword>
<evidence type="ECO:0000313" key="10">
    <source>
        <dbReference type="EMBL" id="XAT84304.1"/>
    </source>
</evidence>
<dbReference type="InterPro" id="IPR005704">
    <property type="entry name" value="Ribosomal_uS3_bac-typ"/>
</dbReference>
<dbReference type="Gene3D" id="3.30.1140.32">
    <property type="entry name" value="Ribosomal protein S3, C-terminal domain"/>
    <property type="match status" value="1"/>
</dbReference>
<dbReference type="InterPro" id="IPR036419">
    <property type="entry name" value="Ribosomal_S3_C_sf"/>
</dbReference>
<dbReference type="InterPro" id="IPR009019">
    <property type="entry name" value="KH_sf_prok-type"/>
</dbReference>
<dbReference type="PANTHER" id="PTHR11760">
    <property type="entry name" value="30S/40S RIBOSOMAL PROTEIN S3"/>
    <property type="match status" value="1"/>
</dbReference>
<proteinExistence type="inferred from homology"/>
<evidence type="ECO:0000256" key="4">
    <source>
        <dbReference type="ARBA" id="ARBA00035154"/>
    </source>
</evidence>
<geneLocation type="chloroplast" evidence="10"/>
<dbReference type="PROSITE" id="PS00548">
    <property type="entry name" value="RIBOSOMAL_S3"/>
    <property type="match status" value="1"/>
</dbReference>
<dbReference type="AlphaFoldDB" id="A0AAU7AMQ3"/>
<comment type="subunit">
    <text evidence="5 7">Part of the 30S ribosomal subunit.</text>
</comment>
<evidence type="ECO:0000256" key="3">
    <source>
        <dbReference type="ARBA" id="ARBA00023274"/>
    </source>
</evidence>
<keyword evidence="7 10" id="KW-0934">Plastid</keyword>
<dbReference type="HAMAP" id="MF_01309_B">
    <property type="entry name" value="Ribosomal_uS3_B"/>
    <property type="match status" value="1"/>
</dbReference>
<dbReference type="InterPro" id="IPR018280">
    <property type="entry name" value="Ribosomal_uS3_CS"/>
</dbReference>
<dbReference type="EMBL" id="PP790565">
    <property type="protein sequence ID" value="XAT84304.1"/>
    <property type="molecule type" value="Genomic_DNA"/>
</dbReference>